<feature type="transmembrane region" description="Helical" evidence="5">
    <location>
        <begin position="822"/>
        <end position="838"/>
    </location>
</feature>
<dbReference type="PANTHER" id="PTHR11662:SF331">
    <property type="entry name" value="MAJOR FACILITATOR SUPERFAMILY (MFS) PROFILE DOMAIN-CONTAINING PROTEIN"/>
    <property type="match status" value="1"/>
</dbReference>
<dbReference type="Gene3D" id="1.25.40.10">
    <property type="entry name" value="Tetratricopeptide repeat domain"/>
    <property type="match status" value="1"/>
</dbReference>
<dbReference type="InterPro" id="IPR050382">
    <property type="entry name" value="MFS_Na/Anion_cotransporter"/>
</dbReference>
<dbReference type="InterPro" id="IPR056277">
    <property type="entry name" value="PPIase_AIP"/>
</dbReference>
<dbReference type="InterPro" id="IPR011701">
    <property type="entry name" value="MFS"/>
</dbReference>
<dbReference type="GO" id="GO:0006820">
    <property type="term" value="P:monoatomic anion transport"/>
    <property type="evidence" value="ECO:0007669"/>
    <property type="project" value="TreeGrafter"/>
</dbReference>
<dbReference type="Proteomes" id="UP000887560">
    <property type="component" value="Unplaced"/>
</dbReference>
<sequence>MSKTEPKNAERVTTLKKILCAGKGELPNYCKDTKAIFHYEVFLPPKTNKLDKDEIEDAEQARLAIFPQDRSLYECIDSTKKDWPNGYGKPLELIFGKKFQLPLFEKCLRTMLVDEISQFDVYDPNELITFPMVSKKLRDIGHAEKHSNEFTNTPAMSKTEPKNVERVTTLKKILCAGKGELPNYCKDTKAIFHYEVFLPPKTNKLDNDEIEDAEQARLAIFPQDRSLYECIDSTKKDWPNGYGKPLELIFGKKFQLPLFEKCLRTMLISQFDVYDPNELITFPMVSKKLRDIGHAEKDPIFAKKYEHSQKHQCAATVTELGYPELDKLLKEGPRPTRVILHLLQVMKPDQYKADNWQLDEVQRSKQIDKLRIEGNQLFSEKDYQNASLKYREAITLLDQLLLNEKPGDPEWLELDQRNIFFFYEAINCANEVLNRDPKNVKALFRRAKAKMQIWDLEEVCLSTNSIPSNNMAISIHPKKNSNEDIPPSTLTYRWFLSYRMMTASIVHMMNANLGMAMVCMVDEDYSPSIKNESNNALEYELKNFTSVFGAAPRVHWSSEVNMIIVSVLLASMANIAIPLTATFNVGYAIAARFMVGLAEALLQPAINSLVTRWFPASERSYALGLATGGRQFGTLLIIPTAGALCAQNIFLGGWPSIFYVSAFSGLLFVLIYILVGADKPSKQNCISKGELTFITVANSLEQMGQKRINRKVPWKCILKSPPVWAALVSVVCHEFPLMTMIMFLPAYLHDVHHYDSTQNGIYSALPTLALWISKITSSWLNTWLQENTKWGVSYISRVLNAIGSIGLSLFMLGATFLDSSRASLAVVLLCFSMFFTGLHTPGCQAALVAVAPAFSGAITGLTFFFVAISGIINPGMTKLIVRNGSASEWNIVFYISTFIGLIPVQGRAG</sequence>
<keyword evidence="4 5" id="KW-0472">Membrane</keyword>
<feature type="transmembrane region" description="Helical" evidence="5">
    <location>
        <begin position="845"/>
        <end position="871"/>
    </location>
</feature>
<dbReference type="InterPro" id="IPR020846">
    <property type="entry name" value="MFS_dom"/>
</dbReference>
<feature type="transmembrane region" description="Helical" evidence="5">
    <location>
        <begin position="562"/>
        <end position="583"/>
    </location>
</feature>
<dbReference type="InterPro" id="IPR046357">
    <property type="entry name" value="PPIase_dom_sf"/>
</dbReference>
<accession>A0A915NWW6</accession>
<dbReference type="SUPFAM" id="SSF48452">
    <property type="entry name" value="TPR-like"/>
    <property type="match status" value="1"/>
</dbReference>
<proteinExistence type="predicted"/>
<dbReference type="AlphaFoldDB" id="A0A915NWW6"/>
<dbReference type="Gene3D" id="1.20.1250.20">
    <property type="entry name" value="MFS general substrate transporter like domains"/>
    <property type="match status" value="2"/>
</dbReference>
<evidence type="ECO:0000256" key="2">
    <source>
        <dbReference type="ARBA" id="ARBA00022692"/>
    </source>
</evidence>
<feature type="transmembrane region" description="Helical" evidence="5">
    <location>
        <begin position="657"/>
        <end position="675"/>
    </location>
</feature>
<feature type="transmembrane region" description="Helical" evidence="5">
    <location>
        <begin position="723"/>
        <end position="748"/>
    </location>
</feature>
<comment type="subcellular location">
    <subcellularLocation>
        <location evidence="1">Membrane</location>
        <topology evidence="1">Multi-pass membrane protein</topology>
    </subcellularLocation>
</comment>
<dbReference type="GO" id="GO:0022857">
    <property type="term" value="F:transmembrane transporter activity"/>
    <property type="evidence" value="ECO:0007669"/>
    <property type="project" value="InterPro"/>
</dbReference>
<dbReference type="Pfam" id="PF23322">
    <property type="entry name" value="PPIase_AIP"/>
    <property type="match status" value="2"/>
</dbReference>
<evidence type="ECO:0000313" key="7">
    <source>
        <dbReference type="Proteomes" id="UP000887560"/>
    </source>
</evidence>
<dbReference type="Gene3D" id="3.10.50.40">
    <property type="match status" value="2"/>
</dbReference>
<protein>
    <submittedName>
        <fullName evidence="8">Major facilitator superfamily (MFS) profile domain-containing protein</fullName>
    </submittedName>
</protein>
<dbReference type="InterPro" id="IPR011990">
    <property type="entry name" value="TPR-like_helical_dom_sf"/>
</dbReference>
<evidence type="ECO:0000259" key="6">
    <source>
        <dbReference type="PROSITE" id="PS50850"/>
    </source>
</evidence>
<reference evidence="8" key="1">
    <citation type="submission" date="2022-11" db="UniProtKB">
        <authorList>
            <consortium name="WormBaseParasite"/>
        </authorList>
    </citation>
    <scope>IDENTIFICATION</scope>
</reference>
<evidence type="ECO:0000256" key="3">
    <source>
        <dbReference type="ARBA" id="ARBA00022989"/>
    </source>
</evidence>
<keyword evidence="3 5" id="KW-1133">Transmembrane helix</keyword>
<dbReference type="GO" id="GO:0003755">
    <property type="term" value="F:peptidyl-prolyl cis-trans isomerase activity"/>
    <property type="evidence" value="ECO:0007669"/>
    <property type="project" value="InterPro"/>
</dbReference>
<dbReference type="WBParaSite" id="scf7180000421013.g6126">
    <property type="protein sequence ID" value="scf7180000421013.g6126"/>
    <property type="gene ID" value="scf7180000421013.g6126"/>
</dbReference>
<dbReference type="FunFam" id="1.20.1250.20:FF:000532">
    <property type="entry name" value="SLC (SoLute Carrier) homolog"/>
    <property type="match status" value="1"/>
</dbReference>
<feature type="transmembrane region" description="Helical" evidence="5">
    <location>
        <begin position="794"/>
        <end position="816"/>
    </location>
</feature>
<dbReference type="InterPro" id="IPR036259">
    <property type="entry name" value="MFS_trans_sf"/>
</dbReference>
<dbReference type="SUPFAM" id="SSF103473">
    <property type="entry name" value="MFS general substrate transporter"/>
    <property type="match status" value="1"/>
</dbReference>
<dbReference type="Pfam" id="PF07690">
    <property type="entry name" value="MFS_1"/>
    <property type="match status" value="1"/>
</dbReference>
<evidence type="ECO:0000313" key="8">
    <source>
        <dbReference type="WBParaSite" id="scf7180000421013.g6126"/>
    </source>
</evidence>
<keyword evidence="2 5" id="KW-0812">Transmembrane</keyword>
<evidence type="ECO:0000256" key="5">
    <source>
        <dbReference type="SAM" id="Phobius"/>
    </source>
</evidence>
<dbReference type="PROSITE" id="PS50850">
    <property type="entry name" value="MFS"/>
    <property type="match status" value="1"/>
</dbReference>
<name>A0A915NWW6_9BILA</name>
<keyword evidence="7" id="KW-1185">Reference proteome</keyword>
<feature type="domain" description="Major facilitator superfamily (MFS) profile" evidence="6">
    <location>
        <begin position="496"/>
        <end position="909"/>
    </location>
</feature>
<dbReference type="PANTHER" id="PTHR11662">
    <property type="entry name" value="SOLUTE CARRIER FAMILY 17"/>
    <property type="match status" value="1"/>
</dbReference>
<organism evidence="7 8">
    <name type="scientific">Meloidogyne floridensis</name>
    <dbReference type="NCBI Taxonomy" id="298350"/>
    <lineage>
        <taxon>Eukaryota</taxon>
        <taxon>Metazoa</taxon>
        <taxon>Ecdysozoa</taxon>
        <taxon>Nematoda</taxon>
        <taxon>Chromadorea</taxon>
        <taxon>Rhabditida</taxon>
        <taxon>Tylenchina</taxon>
        <taxon>Tylenchomorpha</taxon>
        <taxon>Tylenchoidea</taxon>
        <taxon>Meloidogynidae</taxon>
        <taxon>Meloidogyninae</taxon>
        <taxon>Meloidogyne</taxon>
    </lineage>
</organism>
<evidence type="ECO:0000256" key="1">
    <source>
        <dbReference type="ARBA" id="ARBA00004141"/>
    </source>
</evidence>
<feature type="transmembrane region" description="Helical" evidence="5">
    <location>
        <begin position="632"/>
        <end position="651"/>
    </location>
</feature>
<evidence type="ECO:0000256" key="4">
    <source>
        <dbReference type="ARBA" id="ARBA00023136"/>
    </source>
</evidence>
<feature type="transmembrane region" description="Helical" evidence="5">
    <location>
        <begin position="760"/>
        <end position="782"/>
    </location>
</feature>
<dbReference type="GO" id="GO:0016020">
    <property type="term" value="C:membrane"/>
    <property type="evidence" value="ECO:0007669"/>
    <property type="project" value="UniProtKB-SubCell"/>
</dbReference>